<protein>
    <recommendedName>
        <fullName evidence="7">S-adenosyl-L-methionine-dependent methyltransferase</fullName>
    </recommendedName>
</protein>
<dbReference type="eggNOG" id="ENOG502QS1V">
    <property type="taxonomic scope" value="Eukaryota"/>
</dbReference>
<dbReference type="RefSeq" id="XP_003028642.1">
    <property type="nucleotide sequence ID" value="XM_003028596.1"/>
</dbReference>
<dbReference type="KEGG" id="scm:SCHCO_02637112"/>
<dbReference type="CDD" id="cd02440">
    <property type="entry name" value="AdoMet_MTases"/>
    <property type="match status" value="1"/>
</dbReference>
<evidence type="ECO:0000313" key="6">
    <source>
        <dbReference type="Proteomes" id="UP000007431"/>
    </source>
</evidence>
<keyword evidence="3" id="KW-0808">Transferase</keyword>
<dbReference type="GO" id="GO:0032259">
    <property type="term" value="P:methylation"/>
    <property type="evidence" value="ECO:0007669"/>
    <property type="project" value="UniProtKB-KW"/>
</dbReference>
<organism evidence="6">
    <name type="scientific">Schizophyllum commune (strain H4-8 / FGSC 9210)</name>
    <name type="common">Split gill fungus</name>
    <dbReference type="NCBI Taxonomy" id="578458"/>
    <lineage>
        <taxon>Eukaryota</taxon>
        <taxon>Fungi</taxon>
        <taxon>Dikarya</taxon>
        <taxon>Basidiomycota</taxon>
        <taxon>Agaricomycotina</taxon>
        <taxon>Agaricomycetes</taxon>
        <taxon>Agaricomycetidae</taxon>
        <taxon>Agaricales</taxon>
        <taxon>Schizophyllaceae</taxon>
        <taxon>Schizophyllum</taxon>
    </lineage>
</organism>
<evidence type="ECO:0000256" key="3">
    <source>
        <dbReference type="ARBA" id="ARBA00022679"/>
    </source>
</evidence>
<dbReference type="SUPFAM" id="SSF53335">
    <property type="entry name" value="S-adenosyl-L-methionine-dependent methyltransferases"/>
    <property type="match status" value="1"/>
</dbReference>
<evidence type="ECO:0008006" key="7">
    <source>
        <dbReference type="Google" id="ProtNLM"/>
    </source>
</evidence>
<evidence type="ECO:0000313" key="5">
    <source>
        <dbReference type="EMBL" id="EFI93739.1"/>
    </source>
</evidence>
<dbReference type="Pfam" id="PF05724">
    <property type="entry name" value="TPMT"/>
    <property type="match status" value="1"/>
</dbReference>
<dbReference type="InterPro" id="IPR008854">
    <property type="entry name" value="TPMT"/>
</dbReference>
<dbReference type="OMA" id="RDFISVW"/>
<dbReference type="PANTHER" id="PTHR32183">
    <property type="match status" value="1"/>
</dbReference>
<evidence type="ECO:0000256" key="1">
    <source>
        <dbReference type="ARBA" id="ARBA00022553"/>
    </source>
</evidence>
<dbReference type="VEuPathDB" id="FungiDB:SCHCODRAFT_02637112"/>
<dbReference type="HOGENOM" id="CLU_056435_1_1_1"/>
<dbReference type="PROSITE" id="PS51585">
    <property type="entry name" value="SAM_MT_TPMT"/>
    <property type="match status" value="1"/>
</dbReference>
<dbReference type="GO" id="GO:0008757">
    <property type="term" value="F:S-adenosylmethionine-dependent methyltransferase activity"/>
    <property type="evidence" value="ECO:0007669"/>
    <property type="project" value="InterPro"/>
</dbReference>
<keyword evidence="6" id="KW-1185">Reference proteome</keyword>
<dbReference type="Gene3D" id="3.40.50.150">
    <property type="entry name" value="Vaccinia Virus protein VP39"/>
    <property type="match status" value="1"/>
</dbReference>
<evidence type="ECO:0000256" key="4">
    <source>
        <dbReference type="ARBA" id="ARBA00022691"/>
    </source>
</evidence>
<dbReference type="GeneID" id="9590441"/>
<keyword evidence="1" id="KW-0597">Phosphoprotein</keyword>
<sequence>MEETPRTIINDDPYSWDIAWKKNITPWDKDKPQPALRELIESNAVDLPRGQDKTALVPGCGSGNDVAYLAAALGVRTVGVDVSPKAVEVAAERLKVTPMPEEARGLVSFQAADFFTLKGQYDLVYDYTFFVAIPPNRRPDWGRQMAALVKRGGLLVTLAYPLAESDKGWGPPWFLLPEHYDEVLQAEEWEKEINDMPLASEGEHVGRERMMVWRRK</sequence>
<proteinExistence type="predicted"/>
<dbReference type="AlphaFoldDB" id="D8QDU0"/>
<dbReference type="InterPro" id="IPR029063">
    <property type="entry name" value="SAM-dependent_MTases_sf"/>
</dbReference>
<keyword evidence="4" id="KW-0949">S-adenosyl-L-methionine</keyword>
<reference evidence="5 6" key="1">
    <citation type="journal article" date="2010" name="Nat. Biotechnol.">
        <title>Genome sequence of the model mushroom Schizophyllum commune.</title>
        <authorList>
            <person name="Ohm R.A."/>
            <person name="de Jong J.F."/>
            <person name="Lugones L.G."/>
            <person name="Aerts A."/>
            <person name="Kothe E."/>
            <person name="Stajich J.E."/>
            <person name="de Vries R.P."/>
            <person name="Record E."/>
            <person name="Levasseur A."/>
            <person name="Baker S.E."/>
            <person name="Bartholomew K.A."/>
            <person name="Coutinho P.M."/>
            <person name="Erdmann S."/>
            <person name="Fowler T.J."/>
            <person name="Gathman A.C."/>
            <person name="Lombard V."/>
            <person name="Henrissat B."/>
            <person name="Knabe N."/>
            <person name="Kuees U."/>
            <person name="Lilly W.W."/>
            <person name="Lindquist E."/>
            <person name="Lucas S."/>
            <person name="Magnuson J.K."/>
            <person name="Piumi F."/>
            <person name="Raudaskoski M."/>
            <person name="Salamov A."/>
            <person name="Schmutz J."/>
            <person name="Schwarze F.W.M.R."/>
            <person name="vanKuyk P.A."/>
            <person name="Horton J.S."/>
            <person name="Grigoriev I.V."/>
            <person name="Woesten H.A.B."/>
        </authorList>
    </citation>
    <scope>NUCLEOTIDE SEQUENCE [LARGE SCALE GENOMIC DNA]</scope>
    <source>
        <strain evidence="6">H4-8 / FGSC 9210</strain>
    </source>
</reference>
<name>D8QDU0_SCHCM</name>
<accession>D8QDU0</accession>
<dbReference type="EMBL" id="GL377310">
    <property type="protein sequence ID" value="EFI93739.1"/>
    <property type="molecule type" value="Genomic_DNA"/>
</dbReference>
<dbReference type="Proteomes" id="UP000007431">
    <property type="component" value="Unassembled WGS sequence"/>
</dbReference>
<feature type="non-terminal residue" evidence="5">
    <location>
        <position position="216"/>
    </location>
</feature>
<keyword evidence="2" id="KW-0489">Methyltransferase</keyword>
<dbReference type="InParanoid" id="D8QDU0"/>
<dbReference type="OrthoDB" id="276151at2759"/>
<gene>
    <name evidence="5" type="ORF">SCHCODRAFT_112026</name>
</gene>
<evidence type="ECO:0000256" key="2">
    <source>
        <dbReference type="ARBA" id="ARBA00022603"/>
    </source>
</evidence>
<dbReference type="PANTHER" id="PTHR32183:SF6">
    <property type="entry name" value="CYSTEINE SULFINATE DESULFINASE_CYSTEINE DESULFURASE AND RELATED ENZYMES"/>
    <property type="match status" value="1"/>
</dbReference>